<evidence type="ECO:0000313" key="1">
    <source>
        <dbReference type="EMBL" id="SPO23477.1"/>
    </source>
</evidence>
<dbReference type="AlphaFoldDB" id="A0A5C3E1M5"/>
<name>A0A5C3E1M5_9BASI</name>
<dbReference type="Proteomes" id="UP000324022">
    <property type="component" value="Unassembled WGS sequence"/>
</dbReference>
<reference evidence="1 2" key="1">
    <citation type="submission" date="2018-03" db="EMBL/GenBank/DDBJ databases">
        <authorList>
            <person name="Guldener U."/>
        </authorList>
    </citation>
    <scope>NUCLEOTIDE SEQUENCE [LARGE SCALE GENOMIC DNA]</scope>
    <source>
        <strain evidence="1 2">NBRC100155</strain>
    </source>
</reference>
<gene>
    <name evidence="1" type="ORF">UTRI_02156</name>
</gene>
<evidence type="ECO:0000313" key="2">
    <source>
        <dbReference type="Proteomes" id="UP000324022"/>
    </source>
</evidence>
<dbReference type="EMBL" id="OOIN01000005">
    <property type="protein sequence ID" value="SPO23477.1"/>
    <property type="molecule type" value="Genomic_DNA"/>
</dbReference>
<organism evidence="1 2">
    <name type="scientific">Ustilago trichophora</name>
    <dbReference type="NCBI Taxonomy" id="86804"/>
    <lineage>
        <taxon>Eukaryota</taxon>
        <taxon>Fungi</taxon>
        <taxon>Dikarya</taxon>
        <taxon>Basidiomycota</taxon>
        <taxon>Ustilaginomycotina</taxon>
        <taxon>Ustilaginomycetes</taxon>
        <taxon>Ustilaginales</taxon>
        <taxon>Ustilaginaceae</taxon>
        <taxon>Ustilago</taxon>
    </lineage>
</organism>
<accession>A0A5C3E1M5</accession>
<keyword evidence="2" id="KW-1185">Reference proteome</keyword>
<protein>
    <submittedName>
        <fullName evidence="1">Uncharacterized protein</fullName>
    </submittedName>
</protein>
<proteinExistence type="predicted"/>
<sequence>MAKERKLELMGGVRSESRNLLFWRLKPTLHKKQDNAGYVPQFAREMARLAENPHTQATILNALLYSTVLYSTRTEPTRVQHPDCVALCDVLCVGMPHFWLSIPPTVCTGAVTWSEIDTPHSNSTALRWLGHYAG</sequence>